<evidence type="ECO:0008006" key="3">
    <source>
        <dbReference type="Google" id="ProtNLM"/>
    </source>
</evidence>
<keyword evidence="2" id="KW-1185">Reference proteome</keyword>
<dbReference type="Proteomes" id="UP001372526">
    <property type="component" value="Unassembled WGS sequence"/>
</dbReference>
<reference evidence="1 2" key="1">
    <citation type="submission" date="2024-01" db="EMBL/GenBank/DDBJ databases">
        <title>Seven novel Bacillus-like species.</title>
        <authorList>
            <person name="Liu G."/>
        </authorList>
    </citation>
    <scope>NUCLEOTIDE SEQUENCE [LARGE SCALE GENOMIC DNA]</scope>
    <source>
        <strain evidence="1 2">FJAT-51639</strain>
    </source>
</reference>
<dbReference type="RefSeq" id="WP_336472021.1">
    <property type="nucleotide sequence ID" value="NZ_JBAWSX010000003.1"/>
</dbReference>
<sequence length="125" mass="14372">MLPNILLKIEEKLKENSLLSDSQLDKFMLLLKRYKKGEWLYPGVLIRKLNITSSNAYKLLDSLKDIGVLEVNYELYCHTCNTFEGTIYETFSQVPNDLHCEGCGIELKPLVNSIVIYKVIIDGEQ</sequence>
<name>A0ABU8FHX4_9BACI</name>
<dbReference type="EMBL" id="JBAWSX010000003">
    <property type="protein sequence ID" value="MEI4801290.1"/>
    <property type="molecule type" value="Genomic_DNA"/>
</dbReference>
<organism evidence="1 2">
    <name type="scientific">Bacillus bruguierae</name>
    <dbReference type="NCBI Taxonomy" id="3127667"/>
    <lineage>
        <taxon>Bacteria</taxon>
        <taxon>Bacillati</taxon>
        <taxon>Bacillota</taxon>
        <taxon>Bacilli</taxon>
        <taxon>Bacillales</taxon>
        <taxon>Bacillaceae</taxon>
        <taxon>Bacillus</taxon>
    </lineage>
</organism>
<proteinExistence type="predicted"/>
<evidence type="ECO:0000313" key="2">
    <source>
        <dbReference type="Proteomes" id="UP001372526"/>
    </source>
</evidence>
<comment type="caution">
    <text evidence="1">The sequence shown here is derived from an EMBL/GenBank/DDBJ whole genome shotgun (WGS) entry which is preliminary data.</text>
</comment>
<gene>
    <name evidence="1" type="ORF">WAZ07_08105</name>
</gene>
<protein>
    <recommendedName>
        <fullName evidence="3">Transcriptional regulator</fullName>
    </recommendedName>
</protein>
<accession>A0ABU8FHX4</accession>
<evidence type="ECO:0000313" key="1">
    <source>
        <dbReference type="EMBL" id="MEI4801290.1"/>
    </source>
</evidence>